<name>A0ABP4WFU1_9MICO</name>
<dbReference type="RefSeq" id="WP_344063258.1">
    <property type="nucleotide sequence ID" value="NZ_BAAAPN010000029.1"/>
</dbReference>
<sequence length="234" mass="25805">MSTLLLRLAGPLQAWGDSSRFTRRETRSEPTKSGVLGLIAAAQGRPRTDSIVDLLGLRFGVRIDQPGRILRDFQTAHRSSDGAVMPLSTRFYLADAAFLAGVEGEPELVAGLAESLRRPTFPLYLGRRSCPAPPDLFQGVVADDLVSALSTFRWVASRWHRRRMGSTVRLPIVIDDDGSAPGDRLTARDVPASFAPERREYVWRDVVRLEQLATLPNDLARDDGDDYFTVVASA</sequence>
<organism evidence="2 3">
    <name type="scientific">Nostocoides vanveenii</name>
    <dbReference type="NCBI Taxonomy" id="330835"/>
    <lineage>
        <taxon>Bacteria</taxon>
        <taxon>Bacillati</taxon>
        <taxon>Actinomycetota</taxon>
        <taxon>Actinomycetes</taxon>
        <taxon>Micrococcales</taxon>
        <taxon>Intrasporangiaceae</taxon>
        <taxon>Nostocoides</taxon>
    </lineage>
</organism>
<dbReference type="Proteomes" id="UP001501475">
    <property type="component" value="Unassembled WGS sequence"/>
</dbReference>
<keyword evidence="1" id="KW-0051">Antiviral defense</keyword>
<dbReference type="Gene3D" id="3.30.70.2660">
    <property type="match status" value="1"/>
</dbReference>
<protein>
    <submittedName>
        <fullName evidence="2">Type I-E CRISPR-associated protein Cas5/CasD</fullName>
    </submittedName>
</protein>
<dbReference type="InterPro" id="IPR013422">
    <property type="entry name" value="CRISPR-assoc_prot_Cas5_N"/>
</dbReference>
<evidence type="ECO:0000313" key="3">
    <source>
        <dbReference type="Proteomes" id="UP001501475"/>
    </source>
</evidence>
<dbReference type="EMBL" id="BAAAPN010000029">
    <property type="protein sequence ID" value="GAA1752836.1"/>
    <property type="molecule type" value="Genomic_DNA"/>
</dbReference>
<dbReference type="InterPro" id="IPR021124">
    <property type="entry name" value="CRISPR-assoc_prot_Cas5"/>
</dbReference>
<comment type="caution">
    <text evidence="2">The sequence shown here is derived from an EMBL/GenBank/DDBJ whole genome shotgun (WGS) entry which is preliminary data.</text>
</comment>
<proteinExistence type="predicted"/>
<dbReference type="CDD" id="cd09756">
    <property type="entry name" value="Cas5_I-E"/>
    <property type="match status" value="1"/>
</dbReference>
<accession>A0ABP4WFU1</accession>
<evidence type="ECO:0000256" key="1">
    <source>
        <dbReference type="ARBA" id="ARBA00023118"/>
    </source>
</evidence>
<dbReference type="NCBIfam" id="TIGR02593">
    <property type="entry name" value="CRISPR_cas5"/>
    <property type="match status" value="1"/>
</dbReference>
<keyword evidence="3" id="KW-1185">Reference proteome</keyword>
<dbReference type="Pfam" id="PF09704">
    <property type="entry name" value="Cas_Cas5d"/>
    <property type="match status" value="1"/>
</dbReference>
<dbReference type="InterPro" id="IPR010147">
    <property type="entry name" value="CRISPR-assoc_prot_CasD"/>
</dbReference>
<evidence type="ECO:0000313" key="2">
    <source>
        <dbReference type="EMBL" id="GAA1752836.1"/>
    </source>
</evidence>
<gene>
    <name evidence="2" type="primary">cas5e</name>
    <name evidence="2" type="ORF">GCM10009810_10990</name>
</gene>
<reference evidence="3" key="1">
    <citation type="journal article" date="2019" name="Int. J. Syst. Evol. Microbiol.">
        <title>The Global Catalogue of Microorganisms (GCM) 10K type strain sequencing project: providing services to taxonomists for standard genome sequencing and annotation.</title>
        <authorList>
            <consortium name="The Broad Institute Genomics Platform"/>
            <consortium name="The Broad Institute Genome Sequencing Center for Infectious Disease"/>
            <person name="Wu L."/>
            <person name="Ma J."/>
        </authorList>
    </citation>
    <scope>NUCLEOTIDE SEQUENCE [LARGE SCALE GENOMIC DNA]</scope>
    <source>
        <strain evidence="3">JCM 15591</strain>
    </source>
</reference>
<dbReference type="NCBIfam" id="TIGR01868">
    <property type="entry name" value="casD_Cas5e"/>
    <property type="match status" value="1"/>
</dbReference>